<feature type="domain" description="Hemerythrin-like" evidence="1">
    <location>
        <begin position="11"/>
        <end position="144"/>
    </location>
</feature>
<dbReference type="InterPro" id="IPR012312">
    <property type="entry name" value="Hemerythrin-like"/>
</dbReference>
<dbReference type="EMBL" id="FPBA01000049">
    <property type="protein sequence ID" value="SFU09884.1"/>
    <property type="molecule type" value="Genomic_DNA"/>
</dbReference>
<name>A0A1I7DE37_9ACTN</name>
<dbReference type="Gene3D" id="1.20.120.520">
    <property type="entry name" value="nmb1532 protein domain like"/>
    <property type="match status" value="1"/>
</dbReference>
<dbReference type="OrthoDB" id="5197650at2"/>
<gene>
    <name evidence="2" type="ORF">SAMN05660657_05665</name>
</gene>
<evidence type="ECO:0000313" key="3">
    <source>
        <dbReference type="Proteomes" id="UP000199546"/>
    </source>
</evidence>
<dbReference type="AlphaFoldDB" id="A0A1I7DE37"/>
<proteinExistence type="predicted"/>
<evidence type="ECO:0000313" key="2">
    <source>
        <dbReference type="EMBL" id="SFU09884.1"/>
    </source>
</evidence>
<accession>A0A1I7DE37</accession>
<dbReference type="PANTHER" id="PTHR39966:SF1">
    <property type="entry name" value="HEMERYTHRIN-LIKE DOMAIN-CONTAINING PROTEIN"/>
    <property type="match status" value="1"/>
</dbReference>
<dbReference type="RefSeq" id="WP_093585219.1">
    <property type="nucleotide sequence ID" value="NZ_FPBA01000049.1"/>
</dbReference>
<protein>
    <submittedName>
        <fullName evidence="2">Hemerythrin HHE cation binding domain-containing protein</fullName>
    </submittedName>
</protein>
<dbReference type="Pfam" id="PF01814">
    <property type="entry name" value="Hemerythrin"/>
    <property type="match status" value="1"/>
</dbReference>
<reference evidence="3" key="1">
    <citation type="submission" date="2016-10" db="EMBL/GenBank/DDBJ databases">
        <authorList>
            <person name="Varghese N."/>
            <person name="Submissions S."/>
        </authorList>
    </citation>
    <scope>NUCLEOTIDE SEQUENCE [LARGE SCALE GENOMIC DNA]</scope>
    <source>
        <strain evidence="3">DSM 46136</strain>
    </source>
</reference>
<dbReference type="PANTHER" id="PTHR39966">
    <property type="entry name" value="BLL2471 PROTEIN-RELATED"/>
    <property type="match status" value="1"/>
</dbReference>
<dbReference type="Proteomes" id="UP000199546">
    <property type="component" value="Unassembled WGS sequence"/>
</dbReference>
<keyword evidence="3" id="KW-1185">Reference proteome</keyword>
<dbReference type="STRING" id="1296565.SAMN05660657_05665"/>
<sequence length="218" mass="24734">MTVDRRTDTRDMLVVHAAFRREFRQALELVRGIPPGHHAQVRQVADHVMLLLQFLHLHHAGEDRLLWPKLLDRLPADVAPTVGLMERQHETIHTLIEETTATAMRWRSSSHGTDRDRVAELLDLLIVELAEHLGAEEEQVLPLASRCLTQAEWDQLGEEGLGALPRSRLPLAFGMIMKDADPEVIRGILANVPLIPRVVLPRIGPRVYARYTRRLHGA</sequence>
<dbReference type="GO" id="GO:0005886">
    <property type="term" value="C:plasma membrane"/>
    <property type="evidence" value="ECO:0007669"/>
    <property type="project" value="TreeGrafter"/>
</dbReference>
<evidence type="ECO:0000259" key="1">
    <source>
        <dbReference type="Pfam" id="PF01814"/>
    </source>
</evidence>
<dbReference type="CDD" id="cd12108">
    <property type="entry name" value="Hr-like"/>
    <property type="match status" value="1"/>
</dbReference>
<organism evidence="2 3">
    <name type="scientific">Geodermatophilus amargosae</name>
    <dbReference type="NCBI Taxonomy" id="1296565"/>
    <lineage>
        <taxon>Bacteria</taxon>
        <taxon>Bacillati</taxon>
        <taxon>Actinomycetota</taxon>
        <taxon>Actinomycetes</taxon>
        <taxon>Geodermatophilales</taxon>
        <taxon>Geodermatophilaceae</taxon>
        <taxon>Geodermatophilus</taxon>
    </lineage>
</organism>